<name>A0ABR4IR89_9EURO</name>
<dbReference type="Proteomes" id="UP001610335">
    <property type="component" value="Unassembled WGS sequence"/>
</dbReference>
<gene>
    <name evidence="3" type="ORF">BDW59DRAFT_158610</name>
</gene>
<proteinExistence type="predicted"/>
<evidence type="ECO:0000259" key="1">
    <source>
        <dbReference type="Pfam" id="PF01488"/>
    </source>
</evidence>
<comment type="caution">
    <text evidence="3">The sequence shown here is derived from an EMBL/GenBank/DDBJ whole genome shotgun (WGS) entry which is preliminary data.</text>
</comment>
<reference evidence="3 4" key="1">
    <citation type="submission" date="2024-07" db="EMBL/GenBank/DDBJ databases">
        <title>Section-level genome sequencing and comparative genomics of Aspergillus sections Usti and Cavernicolus.</title>
        <authorList>
            <consortium name="Lawrence Berkeley National Laboratory"/>
            <person name="Nybo J.L."/>
            <person name="Vesth T.C."/>
            <person name="Theobald S."/>
            <person name="Frisvad J.C."/>
            <person name="Larsen T.O."/>
            <person name="Kjaerboelling I."/>
            <person name="Rothschild-Mancinelli K."/>
            <person name="Lyhne E.K."/>
            <person name="Kogle M.E."/>
            <person name="Barry K."/>
            <person name="Clum A."/>
            <person name="Na H."/>
            <person name="Ledsgaard L."/>
            <person name="Lin J."/>
            <person name="Lipzen A."/>
            <person name="Kuo A."/>
            <person name="Riley R."/>
            <person name="Mondo S."/>
            <person name="LaButti K."/>
            <person name="Haridas S."/>
            <person name="Pangalinan J."/>
            <person name="Salamov A.A."/>
            <person name="Simmons B.A."/>
            <person name="Magnuson J.K."/>
            <person name="Chen J."/>
            <person name="Drula E."/>
            <person name="Henrissat B."/>
            <person name="Wiebenga A."/>
            <person name="Lubbers R.J."/>
            <person name="Gomes A.C."/>
            <person name="Makela M.R."/>
            <person name="Stajich J."/>
            <person name="Grigoriev I.V."/>
            <person name="Mortensen U.H."/>
            <person name="De vries R.P."/>
            <person name="Baker S.E."/>
            <person name="Andersen M.R."/>
        </authorList>
    </citation>
    <scope>NUCLEOTIDE SEQUENCE [LARGE SCALE GENOMIC DNA]</scope>
    <source>
        <strain evidence="3 4">CBS 600.67</strain>
    </source>
</reference>
<evidence type="ECO:0000313" key="4">
    <source>
        <dbReference type="Proteomes" id="UP001610335"/>
    </source>
</evidence>
<dbReference type="Pfam" id="PF08501">
    <property type="entry name" value="Shikimate_dh_N"/>
    <property type="match status" value="1"/>
</dbReference>
<dbReference type="InterPro" id="IPR006151">
    <property type="entry name" value="Shikm_DH/Glu-tRNA_Rdtase"/>
</dbReference>
<feature type="domain" description="Shikimate dehydrogenase substrate binding N-terminal" evidence="2">
    <location>
        <begin position="9"/>
        <end position="89"/>
    </location>
</feature>
<evidence type="ECO:0008006" key="5">
    <source>
        <dbReference type="Google" id="ProtNLM"/>
    </source>
</evidence>
<sequence>MREKKHFYIFGSGISFSISPTIHNTAFHYHNLPYAYSIRESPSIDDVRHLIASTKFGAASVTLPHKLQAHKICTSQTETARAIGAINTLTVQSTGIERRIIGDNTDWTGLHAIITTYSVQTAHQPSAGLVIGAGGASRAAVFAMHKSGVRDIYLVNRTSRTAEKVRDDFQALFEVTVVPELADLPRAPEVIISTVPAETTTEEQFAFLFSGSGFVY</sequence>
<dbReference type="InterPro" id="IPR046346">
    <property type="entry name" value="Aminoacid_DH-like_N_sf"/>
</dbReference>
<dbReference type="Pfam" id="PF01488">
    <property type="entry name" value="Shikimate_DH"/>
    <property type="match status" value="1"/>
</dbReference>
<organism evidence="3 4">
    <name type="scientific">Aspergillus cavernicola</name>
    <dbReference type="NCBI Taxonomy" id="176166"/>
    <lineage>
        <taxon>Eukaryota</taxon>
        <taxon>Fungi</taxon>
        <taxon>Dikarya</taxon>
        <taxon>Ascomycota</taxon>
        <taxon>Pezizomycotina</taxon>
        <taxon>Eurotiomycetes</taxon>
        <taxon>Eurotiomycetidae</taxon>
        <taxon>Eurotiales</taxon>
        <taxon>Aspergillaceae</taxon>
        <taxon>Aspergillus</taxon>
        <taxon>Aspergillus subgen. Nidulantes</taxon>
    </lineage>
</organism>
<dbReference type="InterPro" id="IPR036291">
    <property type="entry name" value="NAD(P)-bd_dom_sf"/>
</dbReference>
<dbReference type="PANTHER" id="PTHR21089:SF26">
    <property type="entry name" value="AROM POLYPEPTIDE, PUTATIVE-RELATED"/>
    <property type="match status" value="1"/>
</dbReference>
<dbReference type="PANTHER" id="PTHR21089">
    <property type="entry name" value="SHIKIMATE DEHYDROGENASE"/>
    <property type="match status" value="1"/>
</dbReference>
<dbReference type="Gene3D" id="3.40.50.10860">
    <property type="entry name" value="Leucine Dehydrogenase, chain A, domain 1"/>
    <property type="match status" value="1"/>
</dbReference>
<keyword evidence="4" id="KW-1185">Reference proteome</keyword>
<evidence type="ECO:0000313" key="3">
    <source>
        <dbReference type="EMBL" id="KAL2830281.1"/>
    </source>
</evidence>
<protein>
    <recommendedName>
        <fullName evidence="5">Shikimate dehydrogenase substrate binding N-terminal domain-containing protein</fullName>
    </recommendedName>
</protein>
<dbReference type="InterPro" id="IPR022893">
    <property type="entry name" value="Shikimate_DH_fam"/>
</dbReference>
<dbReference type="EMBL" id="JBFXLS010000013">
    <property type="protein sequence ID" value="KAL2830281.1"/>
    <property type="molecule type" value="Genomic_DNA"/>
</dbReference>
<dbReference type="Gene3D" id="3.40.50.720">
    <property type="entry name" value="NAD(P)-binding Rossmann-like Domain"/>
    <property type="match status" value="1"/>
</dbReference>
<accession>A0ABR4IR89</accession>
<dbReference type="SUPFAM" id="SSF51735">
    <property type="entry name" value="NAD(P)-binding Rossmann-fold domains"/>
    <property type="match status" value="1"/>
</dbReference>
<evidence type="ECO:0000259" key="2">
    <source>
        <dbReference type="Pfam" id="PF08501"/>
    </source>
</evidence>
<dbReference type="InterPro" id="IPR013708">
    <property type="entry name" value="Shikimate_DH-bd_N"/>
</dbReference>
<feature type="domain" description="Quinate/shikimate 5-dehydrogenase/glutamyl-tRNA reductase" evidence="1">
    <location>
        <begin position="129"/>
        <end position="199"/>
    </location>
</feature>
<dbReference type="SUPFAM" id="SSF53223">
    <property type="entry name" value="Aminoacid dehydrogenase-like, N-terminal domain"/>
    <property type="match status" value="1"/>
</dbReference>